<dbReference type="InterPro" id="IPR001303">
    <property type="entry name" value="Aldolase_II/adducin_N"/>
</dbReference>
<dbReference type="AlphaFoldDB" id="A0A286GHI9"/>
<evidence type="ECO:0000313" key="3">
    <source>
        <dbReference type="EMBL" id="SOD94676.1"/>
    </source>
</evidence>
<keyword evidence="4" id="KW-1185">Reference proteome</keyword>
<dbReference type="GO" id="GO:0051015">
    <property type="term" value="F:actin filament binding"/>
    <property type="evidence" value="ECO:0007669"/>
    <property type="project" value="TreeGrafter"/>
</dbReference>
<evidence type="ECO:0000313" key="4">
    <source>
        <dbReference type="Proteomes" id="UP000219482"/>
    </source>
</evidence>
<gene>
    <name evidence="3" type="ORF">SAMN06272739_0955</name>
</gene>
<dbReference type="Gene3D" id="3.40.225.10">
    <property type="entry name" value="Class II aldolase/adducin N-terminal domain"/>
    <property type="match status" value="1"/>
</dbReference>
<dbReference type="PANTHER" id="PTHR10672:SF3">
    <property type="entry name" value="PROTEIN HU-LI TAI SHAO"/>
    <property type="match status" value="1"/>
</dbReference>
<dbReference type="OrthoDB" id="9786287at2"/>
<feature type="domain" description="Class II aldolase/adducin N-terminal" evidence="2">
    <location>
        <begin position="7"/>
        <end position="186"/>
    </location>
</feature>
<accession>A0A286GHI9</accession>
<dbReference type="SMART" id="SM01007">
    <property type="entry name" value="Aldolase_II"/>
    <property type="match status" value="1"/>
</dbReference>
<sequence>MTEDLRRLVSLGCRILGAADQGDLIWGHVSVRDPEGRGIWMKASGLGFEEVGPDDVILVSWDGEVLAGTGRRHAEYPIHTEVMRTRSDVGSVIHTHSPAAVALGAIGVPLRPISHEANLFAPPDIARFTGTGDLVLTAELGRAVAAALGERNACLLVNHGIVVAAPDVQTATVTAYLLDRACRMQLTAMAAGGWATWSSPEESLSKRDHCYSDAMLQGAWDYLVRRLERS</sequence>
<dbReference type="PANTHER" id="PTHR10672">
    <property type="entry name" value="ADDUCIN"/>
    <property type="match status" value="1"/>
</dbReference>
<dbReference type="InterPro" id="IPR051017">
    <property type="entry name" value="Aldolase-II_Adducin_sf"/>
</dbReference>
<dbReference type="Pfam" id="PF00596">
    <property type="entry name" value="Aldolase_II"/>
    <property type="match status" value="1"/>
</dbReference>
<name>A0A286GHI9_9ACTN</name>
<dbReference type="EMBL" id="OCNK01000001">
    <property type="protein sequence ID" value="SOD94676.1"/>
    <property type="molecule type" value="Genomic_DNA"/>
</dbReference>
<organism evidence="3 4">
    <name type="scientific">Blastococcus haudaquaticus</name>
    <dbReference type="NCBI Taxonomy" id="1938745"/>
    <lineage>
        <taxon>Bacteria</taxon>
        <taxon>Bacillati</taxon>
        <taxon>Actinomycetota</taxon>
        <taxon>Actinomycetes</taxon>
        <taxon>Geodermatophilales</taxon>
        <taxon>Geodermatophilaceae</taxon>
        <taxon>Blastococcus</taxon>
    </lineage>
</organism>
<dbReference type="GO" id="GO:0005856">
    <property type="term" value="C:cytoskeleton"/>
    <property type="evidence" value="ECO:0007669"/>
    <property type="project" value="TreeGrafter"/>
</dbReference>
<protein>
    <submittedName>
        <fullName evidence="3">L-fuculose-phosphate aldolase</fullName>
    </submittedName>
</protein>
<comment type="similarity">
    <text evidence="1">Belongs to the aldolase class II family.</text>
</comment>
<dbReference type="SUPFAM" id="SSF53639">
    <property type="entry name" value="AraD/HMP-PK domain-like"/>
    <property type="match status" value="1"/>
</dbReference>
<dbReference type="RefSeq" id="WP_097182694.1">
    <property type="nucleotide sequence ID" value="NZ_OCNK01000001.1"/>
</dbReference>
<reference evidence="4" key="1">
    <citation type="submission" date="2017-09" db="EMBL/GenBank/DDBJ databases">
        <authorList>
            <person name="Varghese N."/>
            <person name="Submissions S."/>
        </authorList>
    </citation>
    <scope>NUCLEOTIDE SEQUENCE [LARGE SCALE GENOMIC DNA]</scope>
    <source>
        <strain evidence="4">DSM 44270</strain>
    </source>
</reference>
<proteinExistence type="inferred from homology"/>
<dbReference type="InterPro" id="IPR036409">
    <property type="entry name" value="Aldolase_II/adducin_N_sf"/>
</dbReference>
<evidence type="ECO:0000259" key="2">
    <source>
        <dbReference type="SMART" id="SM01007"/>
    </source>
</evidence>
<evidence type="ECO:0000256" key="1">
    <source>
        <dbReference type="ARBA" id="ARBA00037961"/>
    </source>
</evidence>
<dbReference type="Proteomes" id="UP000219482">
    <property type="component" value="Unassembled WGS sequence"/>
</dbReference>